<sequence>MQHYRLFDCRVNKLKGGYFQGNLQLMIDDSPAVRTNTHKALMTTSIDPKAFSVAGKKQLTIRNLSNGSNILVGEIEVK</sequence>
<dbReference type="Proteomes" id="UP001161064">
    <property type="component" value="Unassembled WGS sequence"/>
</dbReference>
<organism evidence="1 2">
    <name type="scientific">Candidatus Phycosocius spiralis</name>
    <dbReference type="NCBI Taxonomy" id="2815099"/>
    <lineage>
        <taxon>Bacteria</taxon>
        <taxon>Pseudomonadati</taxon>
        <taxon>Pseudomonadota</taxon>
        <taxon>Alphaproteobacteria</taxon>
        <taxon>Caulobacterales</taxon>
        <taxon>Caulobacterales incertae sedis</taxon>
        <taxon>Candidatus Phycosocius</taxon>
    </lineage>
</organism>
<reference evidence="1" key="1">
    <citation type="submission" date="2021-05" db="EMBL/GenBank/DDBJ databases">
        <authorList>
            <person name="Tanabe Y."/>
        </authorList>
    </citation>
    <scope>NUCLEOTIDE SEQUENCE</scope>
    <source>
        <strain evidence="1">BOTRYCO-1</strain>
    </source>
</reference>
<protein>
    <submittedName>
        <fullName evidence="1">Uncharacterized protein</fullName>
    </submittedName>
</protein>
<accession>A0ABQ4PTW6</accession>
<dbReference type="EMBL" id="BPFZ01000002">
    <property type="protein sequence ID" value="GIU66457.1"/>
    <property type="molecule type" value="Genomic_DNA"/>
</dbReference>
<gene>
    <name evidence="1" type="ORF">PsB1_0611</name>
</gene>
<reference evidence="1" key="2">
    <citation type="journal article" date="2023" name="ISME Commun">
        <title>Characterization of a bloom-associated alphaproteobacterial lineage, 'Candidatus Phycosocius': insights into freshwater algal-bacterial interactions.</title>
        <authorList>
            <person name="Tanabe Y."/>
            <person name="Yamaguchi H."/>
            <person name="Yoshida M."/>
            <person name="Kai A."/>
            <person name="Okazaki Y."/>
        </authorList>
    </citation>
    <scope>NUCLEOTIDE SEQUENCE</scope>
    <source>
        <strain evidence="1">BOTRYCO-1</strain>
    </source>
</reference>
<evidence type="ECO:0000313" key="1">
    <source>
        <dbReference type="EMBL" id="GIU66457.1"/>
    </source>
</evidence>
<proteinExistence type="predicted"/>
<comment type="caution">
    <text evidence="1">The sequence shown here is derived from an EMBL/GenBank/DDBJ whole genome shotgun (WGS) entry which is preliminary data.</text>
</comment>
<name>A0ABQ4PTW6_9PROT</name>
<evidence type="ECO:0000313" key="2">
    <source>
        <dbReference type="Proteomes" id="UP001161064"/>
    </source>
</evidence>
<keyword evidence="2" id="KW-1185">Reference proteome</keyword>